<sequence>MIKLIDSIPDRFDPVYSGQPPPPKKKKFYKQMIKEKKKRCPSINERANISKLVEVSLSRRKFIKKHLHNSELNTK</sequence>
<gene>
    <name evidence="1" type="ORF">V1477_007116</name>
</gene>
<dbReference type="Proteomes" id="UP001607303">
    <property type="component" value="Unassembled WGS sequence"/>
</dbReference>
<evidence type="ECO:0000313" key="1">
    <source>
        <dbReference type="EMBL" id="KAL2744574.1"/>
    </source>
</evidence>
<evidence type="ECO:0000313" key="2">
    <source>
        <dbReference type="Proteomes" id="UP001607303"/>
    </source>
</evidence>
<dbReference type="AlphaFoldDB" id="A0ABD2CI94"/>
<proteinExistence type="predicted"/>
<dbReference type="EMBL" id="JAYRBN010000050">
    <property type="protein sequence ID" value="KAL2744574.1"/>
    <property type="molecule type" value="Genomic_DNA"/>
</dbReference>
<comment type="caution">
    <text evidence="1">The sequence shown here is derived from an EMBL/GenBank/DDBJ whole genome shotgun (WGS) entry which is preliminary data.</text>
</comment>
<accession>A0ABD2CI94</accession>
<organism evidence="1 2">
    <name type="scientific">Vespula maculifrons</name>
    <name type="common">Eastern yellow jacket</name>
    <name type="synonym">Wasp</name>
    <dbReference type="NCBI Taxonomy" id="7453"/>
    <lineage>
        <taxon>Eukaryota</taxon>
        <taxon>Metazoa</taxon>
        <taxon>Ecdysozoa</taxon>
        <taxon>Arthropoda</taxon>
        <taxon>Hexapoda</taxon>
        <taxon>Insecta</taxon>
        <taxon>Pterygota</taxon>
        <taxon>Neoptera</taxon>
        <taxon>Endopterygota</taxon>
        <taxon>Hymenoptera</taxon>
        <taxon>Apocrita</taxon>
        <taxon>Aculeata</taxon>
        <taxon>Vespoidea</taxon>
        <taxon>Vespidae</taxon>
        <taxon>Vespinae</taxon>
        <taxon>Vespula</taxon>
    </lineage>
</organism>
<keyword evidence="2" id="KW-1185">Reference proteome</keyword>
<reference evidence="1 2" key="1">
    <citation type="journal article" date="2024" name="Ann. Entomol. Soc. Am.">
        <title>Genomic analyses of the southern and eastern yellowjacket wasps (Hymenoptera: Vespidae) reveal evolutionary signatures of social life.</title>
        <authorList>
            <person name="Catto M.A."/>
            <person name="Caine P.B."/>
            <person name="Orr S.E."/>
            <person name="Hunt B.G."/>
            <person name="Goodisman M.A.D."/>
        </authorList>
    </citation>
    <scope>NUCLEOTIDE SEQUENCE [LARGE SCALE GENOMIC DNA]</scope>
    <source>
        <strain evidence="1">232</strain>
        <tissue evidence="1">Head and thorax</tissue>
    </source>
</reference>
<name>A0ABD2CI94_VESMC</name>
<protein>
    <submittedName>
        <fullName evidence="1">Uncharacterized protein</fullName>
    </submittedName>
</protein>